<dbReference type="SUPFAM" id="SSF51735">
    <property type="entry name" value="NAD(P)-binding Rossmann-fold domains"/>
    <property type="match status" value="1"/>
</dbReference>
<evidence type="ECO:0000256" key="4">
    <source>
        <dbReference type="RuleBase" id="RU000363"/>
    </source>
</evidence>
<dbReference type="EMBL" id="KQ086104">
    <property type="protein sequence ID" value="KLO08157.1"/>
    <property type="molecule type" value="Genomic_DNA"/>
</dbReference>
<keyword evidence="6" id="KW-1185">Reference proteome</keyword>
<evidence type="ECO:0000313" key="6">
    <source>
        <dbReference type="Proteomes" id="UP000053477"/>
    </source>
</evidence>
<dbReference type="CDD" id="cd05325">
    <property type="entry name" value="carb_red_sniffer_like_SDR_c"/>
    <property type="match status" value="1"/>
</dbReference>
<dbReference type="OrthoDB" id="9876299at2759"/>
<dbReference type="InterPro" id="IPR036291">
    <property type="entry name" value="NAD(P)-bd_dom_sf"/>
</dbReference>
<protein>
    <submittedName>
        <fullName evidence="5">NAD(P)-binding protein</fullName>
    </submittedName>
</protein>
<reference evidence="5 6" key="1">
    <citation type="submission" date="2015-04" db="EMBL/GenBank/DDBJ databases">
        <title>Complete genome sequence of Schizopora paradoxa KUC8140, a cosmopolitan wood degrader in East Asia.</title>
        <authorList>
            <consortium name="DOE Joint Genome Institute"/>
            <person name="Min B."/>
            <person name="Park H."/>
            <person name="Jang Y."/>
            <person name="Kim J.-J."/>
            <person name="Kim K.H."/>
            <person name="Pangilinan J."/>
            <person name="Lipzen A."/>
            <person name="Riley R."/>
            <person name="Grigoriev I.V."/>
            <person name="Spatafora J.W."/>
            <person name="Choi I.-G."/>
        </authorList>
    </citation>
    <scope>NUCLEOTIDE SEQUENCE [LARGE SCALE GENOMIC DNA]</scope>
    <source>
        <strain evidence="5 6">KUC8140</strain>
    </source>
</reference>
<dbReference type="Proteomes" id="UP000053477">
    <property type="component" value="Unassembled WGS sequence"/>
</dbReference>
<evidence type="ECO:0000256" key="3">
    <source>
        <dbReference type="ARBA" id="ARBA00023002"/>
    </source>
</evidence>
<organism evidence="5 6">
    <name type="scientific">Schizopora paradoxa</name>
    <dbReference type="NCBI Taxonomy" id="27342"/>
    <lineage>
        <taxon>Eukaryota</taxon>
        <taxon>Fungi</taxon>
        <taxon>Dikarya</taxon>
        <taxon>Basidiomycota</taxon>
        <taxon>Agaricomycotina</taxon>
        <taxon>Agaricomycetes</taxon>
        <taxon>Hymenochaetales</taxon>
        <taxon>Schizoporaceae</taxon>
        <taxon>Schizopora</taxon>
    </lineage>
</organism>
<proteinExistence type="inferred from homology"/>
<dbReference type="InParanoid" id="A0A0H2R9U9"/>
<gene>
    <name evidence="5" type="ORF">SCHPADRAFT_859359</name>
</gene>
<dbReference type="Pfam" id="PF00106">
    <property type="entry name" value="adh_short"/>
    <property type="match status" value="1"/>
</dbReference>
<evidence type="ECO:0000256" key="2">
    <source>
        <dbReference type="ARBA" id="ARBA00022857"/>
    </source>
</evidence>
<dbReference type="Gene3D" id="3.40.50.720">
    <property type="entry name" value="NAD(P)-binding Rossmann-like Domain"/>
    <property type="match status" value="1"/>
</dbReference>
<feature type="non-terminal residue" evidence="5">
    <location>
        <position position="237"/>
    </location>
</feature>
<dbReference type="PANTHER" id="PTHR43544:SF7">
    <property type="entry name" value="NADB-LER2"/>
    <property type="match status" value="1"/>
</dbReference>
<dbReference type="PRINTS" id="PR00081">
    <property type="entry name" value="GDHRDH"/>
</dbReference>
<dbReference type="InterPro" id="IPR051468">
    <property type="entry name" value="Fungal_SecMetab_SDRs"/>
</dbReference>
<dbReference type="PRINTS" id="PR00080">
    <property type="entry name" value="SDRFAMILY"/>
</dbReference>
<dbReference type="AlphaFoldDB" id="A0A0H2R9U9"/>
<dbReference type="PANTHER" id="PTHR43544">
    <property type="entry name" value="SHORT-CHAIN DEHYDROGENASE/REDUCTASE"/>
    <property type="match status" value="1"/>
</dbReference>
<keyword evidence="2" id="KW-0521">NADP</keyword>
<dbReference type="InterPro" id="IPR002347">
    <property type="entry name" value="SDR_fam"/>
</dbReference>
<keyword evidence="3" id="KW-0560">Oxidoreductase</keyword>
<comment type="similarity">
    <text evidence="1 4">Belongs to the short-chain dehydrogenases/reductases (SDR) family.</text>
</comment>
<sequence>MATWLITGASRGLGFGLVKQILEASKDNTVFAACRDPSSAKQLSDLMKSSHSDSLHIVKLDVADEVSIVEASTEVGKILARNVLTLDYLINNAGLTSGNDSPLTLRQANFVKTLTTNAVAPMIVSQHFMKFLEKSKRPVVMNMSSGLGSIENASGTYQTSYCTSKAALNMLTKKLADERKNVISFVMDPGWVKTDLGGSAAPFDVDFSVSNVYKVLVGVSAKDSGSFLRFDGQVVPW</sequence>
<evidence type="ECO:0000313" key="5">
    <source>
        <dbReference type="EMBL" id="KLO08157.1"/>
    </source>
</evidence>
<name>A0A0H2R9U9_9AGAM</name>
<dbReference type="GO" id="GO:0016491">
    <property type="term" value="F:oxidoreductase activity"/>
    <property type="evidence" value="ECO:0007669"/>
    <property type="project" value="UniProtKB-KW"/>
</dbReference>
<accession>A0A0H2R9U9</accession>
<evidence type="ECO:0000256" key="1">
    <source>
        <dbReference type="ARBA" id="ARBA00006484"/>
    </source>
</evidence>
<dbReference type="GO" id="GO:0005737">
    <property type="term" value="C:cytoplasm"/>
    <property type="evidence" value="ECO:0007669"/>
    <property type="project" value="TreeGrafter"/>
</dbReference>